<evidence type="ECO:0000313" key="1">
    <source>
        <dbReference type="EMBL" id="KAI3797817.1"/>
    </source>
</evidence>
<reference evidence="1 2" key="2">
    <citation type="journal article" date="2022" name="Mol. Ecol. Resour.">
        <title>The genomes of chicory, endive, great burdock and yacon provide insights into Asteraceae paleo-polyploidization history and plant inulin production.</title>
        <authorList>
            <person name="Fan W."/>
            <person name="Wang S."/>
            <person name="Wang H."/>
            <person name="Wang A."/>
            <person name="Jiang F."/>
            <person name="Liu H."/>
            <person name="Zhao H."/>
            <person name="Xu D."/>
            <person name="Zhang Y."/>
        </authorList>
    </citation>
    <scope>NUCLEOTIDE SEQUENCE [LARGE SCALE GENOMIC DNA]</scope>
    <source>
        <strain evidence="2">cv. Yunnan</strain>
        <tissue evidence="1">Leaves</tissue>
    </source>
</reference>
<dbReference type="Proteomes" id="UP001056120">
    <property type="component" value="Linkage Group LG11"/>
</dbReference>
<protein>
    <submittedName>
        <fullName evidence="1">Uncharacterized protein</fullName>
    </submittedName>
</protein>
<dbReference type="EMBL" id="CM042028">
    <property type="protein sequence ID" value="KAI3797817.1"/>
    <property type="molecule type" value="Genomic_DNA"/>
</dbReference>
<proteinExistence type="predicted"/>
<gene>
    <name evidence="1" type="ORF">L1987_33080</name>
</gene>
<name>A0ACB9HSN0_9ASTR</name>
<sequence>MLIISANLPITNEMIKYPTITHGYPISNQLDLGDAYKLAISTKGDNSLGTLLCCSFIDQAMQRRLGC</sequence>
<accession>A0ACB9HSN0</accession>
<reference evidence="2" key="1">
    <citation type="journal article" date="2022" name="Mol. Ecol. Resour.">
        <title>The genomes of chicory, endive, great burdock and yacon provide insights into Asteraceae palaeo-polyploidization history and plant inulin production.</title>
        <authorList>
            <person name="Fan W."/>
            <person name="Wang S."/>
            <person name="Wang H."/>
            <person name="Wang A."/>
            <person name="Jiang F."/>
            <person name="Liu H."/>
            <person name="Zhao H."/>
            <person name="Xu D."/>
            <person name="Zhang Y."/>
        </authorList>
    </citation>
    <scope>NUCLEOTIDE SEQUENCE [LARGE SCALE GENOMIC DNA]</scope>
    <source>
        <strain evidence="2">cv. Yunnan</strain>
    </source>
</reference>
<keyword evidence="2" id="KW-1185">Reference proteome</keyword>
<organism evidence="1 2">
    <name type="scientific">Smallanthus sonchifolius</name>
    <dbReference type="NCBI Taxonomy" id="185202"/>
    <lineage>
        <taxon>Eukaryota</taxon>
        <taxon>Viridiplantae</taxon>
        <taxon>Streptophyta</taxon>
        <taxon>Embryophyta</taxon>
        <taxon>Tracheophyta</taxon>
        <taxon>Spermatophyta</taxon>
        <taxon>Magnoliopsida</taxon>
        <taxon>eudicotyledons</taxon>
        <taxon>Gunneridae</taxon>
        <taxon>Pentapetalae</taxon>
        <taxon>asterids</taxon>
        <taxon>campanulids</taxon>
        <taxon>Asterales</taxon>
        <taxon>Asteraceae</taxon>
        <taxon>Asteroideae</taxon>
        <taxon>Heliantheae alliance</taxon>
        <taxon>Millerieae</taxon>
        <taxon>Smallanthus</taxon>
    </lineage>
</organism>
<evidence type="ECO:0000313" key="2">
    <source>
        <dbReference type="Proteomes" id="UP001056120"/>
    </source>
</evidence>
<comment type="caution">
    <text evidence="1">The sequence shown here is derived from an EMBL/GenBank/DDBJ whole genome shotgun (WGS) entry which is preliminary data.</text>
</comment>